<accession>A0A447X1M7</accession>
<sequence>MTINLTGEGATATLIEGGAQGTIESNAIINMDNASAIAGIADGNGYDISGKLINPKDKTTLLTAGAQLSSTQDKVTGYIARNGATLNNTGNIIFTGKNTVGVRVEEGAVGTNSGNITVQDGGVGLIANATQDVTTINNSGNLVLKGEIMLTVQRV</sequence>
<proteinExistence type="predicted"/>
<dbReference type="Proteomes" id="UP000271797">
    <property type="component" value="Chromosome"/>
</dbReference>
<protein>
    <submittedName>
        <fullName evidence="1">Outer membrane autotransporter domain-containing protein</fullName>
    </submittedName>
</protein>
<evidence type="ECO:0000313" key="2">
    <source>
        <dbReference type="Proteomes" id="UP000271797"/>
    </source>
</evidence>
<reference evidence="1 2" key="1">
    <citation type="submission" date="2018-12" db="EMBL/GenBank/DDBJ databases">
        <authorList>
            <consortium name="Pathogen Informatics"/>
        </authorList>
    </citation>
    <scope>NUCLEOTIDE SEQUENCE [LARGE SCALE GENOMIC DNA]</scope>
    <source>
        <strain evidence="1 2">NCTC9044</strain>
    </source>
</reference>
<dbReference type="EMBL" id="LR134238">
    <property type="protein sequence ID" value="VED06022.1"/>
    <property type="molecule type" value="Genomic_DNA"/>
</dbReference>
<organism evidence="1 2">
    <name type="scientific">Escherichia coli</name>
    <dbReference type="NCBI Taxonomy" id="562"/>
    <lineage>
        <taxon>Bacteria</taxon>
        <taxon>Pseudomonadati</taxon>
        <taxon>Pseudomonadota</taxon>
        <taxon>Gammaproteobacteria</taxon>
        <taxon>Enterobacterales</taxon>
        <taxon>Enterobacteriaceae</taxon>
        <taxon>Escherichia</taxon>
    </lineage>
</organism>
<gene>
    <name evidence="1" type="ORF">NCTC9044_00067</name>
</gene>
<evidence type="ECO:0000313" key="1">
    <source>
        <dbReference type="EMBL" id="VED06022.1"/>
    </source>
</evidence>
<name>A0A447X1M7_ECOLX</name>
<dbReference type="AlphaFoldDB" id="A0A447X1M7"/>